<sequence>MEILNWLKELDIGYQTFKIVILQMIIKALQIFQIKTTLLFLILQGSMANETLHMLLIFPNIYSILIYCQFPEKYEDLIQKFKQIVFITNQQDEVIVTLKKRVAPFLILREINLYKFSNYFQQIVALYYLSEQFSQSSIPFYQKMKLLKQFKIQCNVCQILYTYDLKRLKQNQLFKFMRNQKMDKLRLQFISIQDLVDFVNFSTQFYKFQSKREFQMLQSQQNHQNTVQKILRHIDPNLFASSDFFLYRGVDCTIEQFRLKHKSYDLAEILQLVNSMLRIWALYLESRLMKIIQMTLIFKWSDPSLFIRFQNEQDYLFSCFLSFIITKFNQDNIIDIEFVKI</sequence>
<evidence type="ECO:0000313" key="1">
    <source>
        <dbReference type="EMBL" id="CAD8214718.1"/>
    </source>
</evidence>
<dbReference type="AlphaFoldDB" id="A0A8S1YMC5"/>
<reference evidence="1" key="1">
    <citation type="submission" date="2021-01" db="EMBL/GenBank/DDBJ databases">
        <authorList>
            <consortium name="Genoscope - CEA"/>
            <person name="William W."/>
        </authorList>
    </citation>
    <scope>NUCLEOTIDE SEQUENCE</scope>
</reference>
<dbReference type="OrthoDB" id="10049342at2759"/>
<dbReference type="Proteomes" id="UP000689195">
    <property type="component" value="Unassembled WGS sequence"/>
</dbReference>
<comment type="caution">
    <text evidence="1">The sequence shown here is derived from an EMBL/GenBank/DDBJ whole genome shotgun (WGS) entry which is preliminary data.</text>
</comment>
<evidence type="ECO:0000313" key="2">
    <source>
        <dbReference type="Proteomes" id="UP000689195"/>
    </source>
</evidence>
<dbReference type="EMBL" id="CAJJDO010000242">
    <property type="protein sequence ID" value="CAD8214718.1"/>
    <property type="molecule type" value="Genomic_DNA"/>
</dbReference>
<name>A0A8S1YMC5_9CILI</name>
<gene>
    <name evidence="1" type="ORF">PPENT_87.1.T2420001</name>
</gene>
<accession>A0A8S1YMC5</accession>
<organism evidence="1 2">
    <name type="scientific">Paramecium pentaurelia</name>
    <dbReference type="NCBI Taxonomy" id="43138"/>
    <lineage>
        <taxon>Eukaryota</taxon>
        <taxon>Sar</taxon>
        <taxon>Alveolata</taxon>
        <taxon>Ciliophora</taxon>
        <taxon>Intramacronucleata</taxon>
        <taxon>Oligohymenophorea</taxon>
        <taxon>Peniculida</taxon>
        <taxon>Parameciidae</taxon>
        <taxon>Paramecium</taxon>
    </lineage>
</organism>
<keyword evidence="2" id="KW-1185">Reference proteome</keyword>
<protein>
    <submittedName>
        <fullName evidence="1">Uncharacterized protein</fullName>
    </submittedName>
</protein>
<proteinExistence type="predicted"/>